<evidence type="ECO:0000313" key="3">
    <source>
        <dbReference type="Proteomes" id="UP000712600"/>
    </source>
</evidence>
<dbReference type="AlphaFoldDB" id="A0A8S9RLD6"/>
<gene>
    <name evidence="2" type="ORF">F2Q69_00059471</name>
</gene>
<dbReference type="EMBL" id="QGKX02000095">
    <property type="protein sequence ID" value="KAF3574058.1"/>
    <property type="molecule type" value="Genomic_DNA"/>
</dbReference>
<name>A0A8S9RLD6_BRACR</name>
<proteinExistence type="predicted"/>
<accession>A0A8S9RLD6</accession>
<feature type="compositionally biased region" description="Polar residues" evidence="1">
    <location>
        <begin position="99"/>
        <end position="108"/>
    </location>
</feature>
<comment type="caution">
    <text evidence="2">The sequence shown here is derived from an EMBL/GenBank/DDBJ whole genome shotgun (WGS) entry which is preliminary data.</text>
</comment>
<feature type="compositionally biased region" description="Polar residues" evidence="1">
    <location>
        <begin position="69"/>
        <end position="83"/>
    </location>
</feature>
<reference evidence="2" key="1">
    <citation type="submission" date="2019-12" db="EMBL/GenBank/DDBJ databases">
        <title>Genome sequencing and annotation of Brassica cretica.</title>
        <authorList>
            <person name="Studholme D.J."/>
            <person name="Sarris P."/>
        </authorList>
    </citation>
    <scope>NUCLEOTIDE SEQUENCE</scope>
    <source>
        <strain evidence="2">PFS-109/04</strain>
        <tissue evidence="2">Leaf</tissue>
    </source>
</reference>
<feature type="region of interest" description="Disordered" evidence="1">
    <location>
        <begin position="69"/>
        <end position="112"/>
    </location>
</feature>
<organism evidence="2 3">
    <name type="scientific">Brassica cretica</name>
    <name type="common">Mustard</name>
    <dbReference type="NCBI Taxonomy" id="69181"/>
    <lineage>
        <taxon>Eukaryota</taxon>
        <taxon>Viridiplantae</taxon>
        <taxon>Streptophyta</taxon>
        <taxon>Embryophyta</taxon>
        <taxon>Tracheophyta</taxon>
        <taxon>Spermatophyta</taxon>
        <taxon>Magnoliopsida</taxon>
        <taxon>eudicotyledons</taxon>
        <taxon>Gunneridae</taxon>
        <taxon>Pentapetalae</taxon>
        <taxon>rosids</taxon>
        <taxon>malvids</taxon>
        <taxon>Brassicales</taxon>
        <taxon>Brassicaceae</taxon>
        <taxon>Brassiceae</taxon>
        <taxon>Brassica</taxon>
    </lineage>
</organism>
<evidence type="ECO:0000313" key="2">
    <source>
        <dbReference type="EMBL" id="KAF3574058.1"/>
    </source>
</evidence>
<sequence length="138" mass="15472">MATKFLVVDCTSTYNMILGRPWIHDMGTVPSTLHQSIKFPTPWGIKTIRGDQENSLSCYQTTLMGKTQTTSLKSSNIEPSHSAPTLHASTRRRLPSPNPTRRQPSLLSNMLPKGDLYKELTKYQCKTIEDACPEPGHK</sequence>
<dbReference type="PANTHER" id="PTHR33240:SF8">
    <property type="entry name" value="OS03G0439900 PROTEIN"/>
    <property type="match status" value="1"/>
</dbReference>
<protein>
    <submittedName>
        <fullName evidence="2">Uncharacterized protein</fullName>
    </submittedName>
</protein>
<dbReference type="Proteomes" id="UP000712600">
    <property type="component" value="Unassembled WGS sequence"/>
</dbReference>
<evidence type="ECO:0000256" key="1">
    <source>
        <dbReference type="SAM" id="MobiDB-lite"/>
    </source>
</evidence>
<dbReference type="PANTHER" id="PTHR33240">
    <property type="entry name" value="OS08G0508500 PROTEIN"/>
    <property type="match status" value="1"/>
</dbReference>